<sequence>MAKREHVERIKRGVVQWNAWRKQLKDTNVDLSGEETTKHKGETMKTCHCGTCRWCEAKRKVLVLGERRNWDPFPISPCSSSAKEKPHWITFTETHPEEELWDVVWRDEQERQAVSA</sequence>
<dbReference type="Proteomes" id="UP000597444">
    <property type="component" value="Unassembled WGS sequence"/>
</dbReference>
<dbReference type="RefSeq" id="WP_220200978.1">
    <property type="nucleotide sequence ID" value="NZ_BNJK01000001.1"/>
</dbReference>
<gene>
    <name evidence="1" type="ORF">KSF_000090</name>
</gene>
<keyword evidence="2" id="KW-1185">Reference proteome</keyword>
<evidence type="ECO:0000313" key="2">
    <source>
        <dbReference type="Proteomes" id="UP000597444"/>
    </source>
</evidence>
<proteinExistence type="predicted"/>
<name>A0A8J3II14_9CHLR</name>
<organism evidence="1 2">
    <name type="scientific">Reticulibacter mediterranei</name>
    <dbReference type="NCBI Taxonomy" id="2778369"/>
    <lineage>
        <taxon>Bacteria</taxon>
        <taxon>Bacillati</taxon>
        <taxon>Chloroflexota</taxon>
        <taxon>Ktedonobacteria</taxon>
        <taxon>Ktedonobacterales</taxon>
        <taxon>Reticulibacteraceae</taxon>
        <taxon>Reticulibacter</taxon>
    </lineage>
</organism>
<evidence type="ECO:0000313" key="1">
    <source>
        <dbReference type="EMBL" id="GHO89961.1"/>
    </source>
</evidence>
<dbReference type="AlphaFoldDB" id="A0A8J3II14"/>
<comment type="caution">
    <text evidence="1">The sequence shown here is derived from an EMBL/GenBank/DDBJ whole genome shotgun (WGS) entry which is preliminary data.</text>
</comment>
<dbReference type="EMBL" id="BNJK01000001">
    <property type="protein sequence ID" value="GHO89961.1"/>
    <property type="molecule type" value="Genomic_DNA"/>
</dbReference>
<protein>
    <submittedName>
        <fullName evidence="1">Uncharacterized protein</fullName>
    </submittedName>
</protein>
<accession>A0A8J3II14</accession>
<reference evidence="1" key="1">
    <citation type="submission" date="2020-10" db="EMBL/GenBank/DDBJ databases">
        <title>Taxonomic study of unclassified bacteria belonging to the class Ktedonobacteria.</title>
        <authorList>
            <person name="Yabe S."/>
            <person name="Wang C.M."/>
            <person name="Zheng Y."/>
            <person name="Sakai Y."/>
            <person name="Cavaletti L."/>
            <person name="Monciardini P."/>
            <person name="Donadio S."/>
        </authorList>
    </citation>
    <scope>NUCLEOTIDE SEQUENCE</scope>
    <source>
        <strain evidence="1">ID150040</strain>
    </source>
</reference>